<dbReference type="EMBL" id="JBDODL010000797">
    <property type="protein sequence ID" value="MES1920670.1"/>
    <property type="molecule type" value="Genomic_DNA"/>
</dbReference>
<dbReference type="Gene3D" id="3.40.50.2000">
    <property type="entry name" value="Glycogen Phosphorylase B"/>
    <property type="match status" value="1"/>
</dbReference>
<keyword evidence="2" id="KW-1185">Reference proteome</keyword>
<name>A0ABV2ALW3_9EUKA</name>
<dbReference type="SUPFAM" id="SSF53756">
    <property type="entry name" value="UDP-Glycosyltransferase/glycogen phosphorylase"/>
    <property type="match status" value="1"/>
</dbReference>
<dbReference type="PROSITE" id="PS51257">
    <property type="entry name" value="PROKAR_LIPOPROTEIN"/>
    <property type="match status" value="1"/>
</dbReference>
<accession>A0ABV2ALW3</accession>
<reference evidence="1 2" key="1">
    <citation type="journal article" date="2024" name="BMC Biol.">
        <title>Comparative genomics of Ascetosporea gives new insight into the evolutionary basis for animal parasitism in Rhizaria.</title>
        <authorList>
            <person name="Hiltunen Thoren M."/>
            <person name="Onut-Brannstrom I."/>
            <person name="Alfjorden A."/>
            <person name="Peckova H."/>
            <person name="Swords F."/>
            <person name="Hooper C."/>
            <person name="Holzer A.S."/>
            <person name="Bass D."/>
            <person name="Burki F."/>
        </authorList>
    </citation>
    <scope>NUCLEOTIDE SEQUENCE [LARGE SCALE GENOMIC DNA]</scope>
    <source>
        <strain evidence="1">20-A016</strain>
    </source>
</reference>
<organism evidence="1 2">
    <name type="scientific">Bonamia ostreae</name>
    <dbReference type="NCBI Taxonomy" id="126728"/>
    <lineage>
        <taxon>Eukaryota</taxon>
        <taxon>Sar</taxon>
        <taxon>Rhizaria</taxon>
        <taxon>Endomyxa</taxon>
        <taxon>Ascetosporea</taxon>
        <taxon>Haplosporida</taxon>
        <taxon>Bonamia</taxon>
    </lineage>
</organism>
<dbReference type="Pfam" id="PF00982">
    <property type="entry name" value="Glyco_transf_20"/>
    <property type="match status" value="1"/>
</dbReference>
<dbReference type="InterPro" id="IPR001830">
    <property type="entry name" value="Glyco_trans_20"/>
</dbReference>
<dbReference type="PANTHER" id="PTHR10788">
    <property type="entry name" value="TREHALOSE-6-PHOSPHATE SYNTHASE"/>
    <property type="match status" value="1"/>
</dbReference>
<evidence type="ECO:0000313" key="1">
    <source>
        <dbReference type="EMBL" id="MES1920670.1"/>
    </source>
</evidence>
<dbReference type="PANTHER" id="PTHR10788:SF106">
    <property type="entry name" value="BCDNA.GH08860"/>
    <property type="match status" value="1"/>
</dbReference>
<evidence type="ECO:0000313" key="2">
    <source>
        <dbReference type="Proteomes" id="UP001439008"/>
    </source>
</evidence>
<proteinExistence type="predicted"/>
<comment type="caution">
    <text evidence="1">The sequence shown here is derived from an EMBL/GenBank/DDBJ whole genome shotgun (WGS) entry which is preliminary data.</text>
</comment>
<gene>
    <name evidence="1" type="ORF">MHBO_002319</name>
</gene>
<dbReference type="Proteomes" id="UP001439008">
    <property type="component" value="Unassembled WGS sequence"/>
</dbReference>
<protein>
    <submittedName>
        <fullName evidence="1">Uncharacterized protein</fullName>
    </submittedName>
</protein>
<sequence length="132" mass="15338">MWNKKISSGGLVSAMSCLKSKMKWVGYVGMDIPKDERPKVKELLFEINCIPVFIKKGSLIKILELYDLYYNGFSNDVLWPVLHYTHILVNTLIKEEEYWNAYVAVNKLFFKAIQENLTDIGSVWIHGTNNNY</sequence>